<feature type="domain" description="NAD(P)-binding" evidence="1">
    <location>
        <begin position="4"/>
        <end position="305"/>
    </location>
</feature>
<evidence type="ECO:0000259" key="1">
    <source>
        <dbReference type="Pfam" id="PF16363"/>
    </source>
</evidence>
<evidence type="ECO:0000313" key="3">
    <source>
        <dbReference type="Proteomes" id="UP000293568"/>
    </source>
</evidence>
<dbReference type="Pfam" id="PF16363">
    <property type="entry name" value="GDP_Man_Dehyd"/>
    <property type="match status" value="1"/>
</dbReference>
<sequence>MKAFITGIAGFAGSYLASHLIRQGFEVSGTVRHSTRLDNLKPILHHIQLYACDLLDRETVFNTIRDAKPDYIYHLAADSNVTASWDHSLDTLYNNIACQAHLLDAIRICHPGCRILIAGSSEQYGYVKPEELPIKETNPFRPLNPYAVSKISQEHLAYQNYKTYGLHTVIVRTFHHTGPGRSDNVVTSSFAKQIAEIEKGLKPPILHVGNLSAVRDFLDVRDVVRAYKLALDCCEPGEAYNIASGHALSVNEMLTMLLSFSQASIEIQVDPLRLRPSDSAAVYAGYEKFHARTGWKPEIPLEQTLLDLLNSWRAKLS</sequence>
<reference evidence="2 3" key="1">
    <citation type="submission" date="2019-01" db="EMBL/GenBank/DDBJ databases">
        <title>Genome sequencing of strain FW100M-2.</title>
        <authorList>
            <person name="Heo J."/>
            <person name="Kim S.-J."/>
            <person name="Kim J.-S."/>
            <person name="Hong S.-B."/>
            <person name="Kwon S.-W."/>
        </authorList>
    </citation>
    <scope>NUCLEOTIDE SEQUENCE [LARGE SCALE GENOMIC DNA]</scope>
    <source>
        <strain evidence="2 3">FW100M-2</strain>
    </source>
</reference>
<dbReference type="InterPro" id="IPR036291">
    <property type="entry name" value="NAD(P)-bd_dom_sf"/>
</dbReference>
<dbReference type="PANTHER" id="PTHR43000">
    <property type="entry name" value="DTDP-D-GLUCOSE 4,6-DEHYDRATASE-RELATED"/>
    <property type="match status" value="1"/>
</dbReference>
<dbReference type="InterPro" id="IPR016040">
    <property type="entry name" value="NAD(P)-bd_dom"/>
</dbReference>
<dbReference type="KEGG" id="pprt:ET464_03300"/>
<dbReference type="EMBL" id="CP035492">
    <property type="protein sequence ID" value="QAY65552.1"/>
    <property type="molecule type" value="Genomic_DNA"/>
</dbReference>
<dbReference type="OrthoDB" id="9779041at2"/>
<organism evidence="2 3">
    <name type="scientific">Paenibacillus protaetiae</name>
    <dbReference type="NCBI Taxonomy" id="2509456"/>
    <lineage>
        <taxon>Bacteria</taxon>
        <taxon>Bacillati</taxon>
        <taxon>Bacillota</taxon>
        <taxon>Bacilli</taxon>
        <taxon>Bacillales</taxon>
        <taxon>Paenibacillaceae</taxon>
        <taxon>Paenibacillus</taxon>
    </lineage>
</organism>
<dbReference type="Proteomes" id="UP000293568">
    <property type="component" value="Chromosome"/>
</dbReference>
<accession>A0A4P6ERM2</accession>
<gene>
    <name evidence="2" type="ORF">ET464_03300</name>
</gene>
<name>A0A4P6ERM2_9BACL</name>
<dbReference type="AlphaFoldDB" id="A0A4P6ERM2"/>
<proteinExistence type="predicted"/>
<evidence type="ECO:0000313" key="2">
    <source>
        <dbReference type="EMBL" id="QAY65552.1"/>
    </source>
</evidence>
<dbReference type="RefSeq" id="WP_129438228.1">
    <property type="nucleotide sequence ID" value="NZ_CP035492.1"/>
</dbReference>
<keyword evidence="3" id="KW-1185">Reference proteome</keyword>
<dbReference type="Gene3D" id="3.90.25.10">
    <property type="entry name" value="UDP-galactose 4-epimerase, domain 1"/>
    <property type="match status" value="1"/>
</dbReference>
<protein>
    <submittedName>
        <fullName evidence="2">SDR family oxidoreductase</fullName>
    </submittedName>
</protein>
<dbReference type="Gene3D" id="3.40.50.720">
    <property type="entry name" value="NAD(P)-binding Rossmann-like Domain"/>
    <property type="match status" value="1"/>
</dbReference>
<dbReference type="CDD" id="cd05260">
    <property type="entry name" value="GDP_MD_SDR_e"/>
    <property type="match status" value="1"/>
</dbReference>
<dbReference type="SUPFAM" id="SSF51735">
    <property type="entry name" value="NAD(P)-binding Rossmann-fold domains"/>
    <property type="match status" value="1"/>
</dbReference>